<evidence type="ECO:0000313" key="2">
    <source>
        <dbReference type="EMBL" id="PAV56163.1"/>
    </source>
</evidence>
<dbReference type="AlphaFoldDB" id="A0A2A2J3L5"/>
<comment type="caution">
    <text evidence="2">The sequence shown here is derived from an EMBL/GenBank/DDBJ whole genome shotgun (WGS) entry which is preliminary data.</text>
</comment>
<dbReference type="OrthoDB" id="1935530at2759"/>
<dbReference type="Proteomes" id="UP000218231">
    <property type="component" value="Unassembled WGS sequence"/>
</dbReference>
<feature type="compositionally biased region" description="Basic and acidic residues" evidence="1">
    <location>
        <begin position="46"/>
        <end position="65"/>
    </location>
</feature>
<dbReference type="EMBL" id="LIAE01010714">
    <property type="protein sequence ID" value="PAV56163.1"/>
    <property type="molecule type" value="Genomic_DNA"/>
</dbReference>
<organism evidence="2 3">
    <name type="scientific">Diploscapter pachys</name>
    <dbReference type="NCBI Taxonomy" id="2018661"/>
    <lineage>
        <taxon>Eukaryota</taxon>
        <taxon>Metazoa</taxon>
        <taxon>Ecdysozoa</taxon>
        <taxon>Nematoda</taxon>
        <taxon>Chromadorea</taxon>
        <taxon>Rhabditida</taxon>
        <taxon>Rhabditina</taxon>
        <taxon>Rhabditomorpha</taxon>
        <taxon>Rhabditoidea</taxon>
        <taxon>Rhabditidae</taxon>
        <taxon>Diploscapter</taxon>
    </lineage>
</organism>
<proteinExistence type="predicted"/>
<name>A0A2A2J3L5_9BILA</name>
<accession>A0A2A2J3L5</accession>
<protein>
    <submittedName>
        <fullName evidence="2">Uncharacterized protein</fullName>
    </submittedName>
</protein>
<evidence type="ECO:0000256" key="1">
    <source>
        <dbReference type="SAM" id="MobiDB-lite"/>
    </source>
</evidence>
<gene>
    <name evidence="2" type="ORF">WR25_13390</name>
</gene>
<evidence type="ECO:0000313" key="3">
    <source>
        <dbReference type="Proteomes" id="UP000218231"/>
    </source>
</evidence>
<keyword evidence="3" id="KW-1185">Reference proteome</keyword>
<sequence>MAILAIIELDTRFHVQNQQNAKGATFRPDHVFIFKIRAKQMKRTKGRIEGRRGAGKREERGEERKKAGRRQRKSGMNAVKKDCGSTVYERMDKSMSLRLLQVIIIFC</sequence>
<reference evidence="2 3" key="1">
    <citation type="journal article" date="2017" name="Curr. Biol.">
        <title>Genome architecture and evolution of a unichromosomal asexual nematode.</title>
        <authorList>
            <person name="Fradin H."/>
            <person name="Zegar C."/>
            <person name="Gutwein M."/>
            <person name="Lucas J."/>
            <person name="Kovtun M."/>
            <person name="Corcoran D."/>
            <person name="Baugh L.R."/>
            <person name="Kiontke K."/>
            <person name="Gunsalus K."/>
            <person name="Fitch D.H."/>
            <person name="Piano F."/>
        </authorList>
    </citation>
    <scope>NUCLEOTIDE SEQUENCE [LARGE SCALE GENOMIC DNA]</scope>
    <source>
        <strain evidence="2">PF1309</strain>
    </source>
</reference>
<feature type="region of interest" description="Disordered" evidence="1">
    <location>
        <begin position="43"/>
        <end position="80"/>
    </location>
</feature>